<organism evidence="1 2">
    <name type="scientific">Candidatus Nomurabacteria bacterium RIFCSPHIGHO2_12_FULL_37_29</name>
    <dbReference type="NCBI Taxonomy" id="1801759"/>
    <lineage>
        <taxon>Bacteria</taxon>
        <taxon>Candidatus Nomuraibacteriota</taxon>
    </lineage>
</organism>
<name>A0A1F6WBR1_9BACT</name>
<gene>
    <name evidence="1" type="ORF">A3F19_00760</name>
</gene>
<dbReference type="Proteomes" id="UP000177052">
    <property type="component" value="Unassembled WGS sequence"/>
</dbReference>
<evidence type="ECO:0000313" key="1">
    <source>
        <dbReference type="EMBL" id="OGI79347.1"/>
    </source>
</evidence>
<dbReference type="EMBL" id="MFUJ01000015">
    <property type="protein sequence ID" value="OGI79347.1"/>
    <property type="molecule type" value="Genomic_DNA"/>
</dbReference>
<accession>A0A1F6WBR1</accession>
<protein>
    <submittedName>
        <fullName evidence="1">Uncharacterized protein</fullName>
    </submittedName>
</protein>
<dbReference type="AlphaFoldDB" id="A0A1F6WBR1"/>
<evidence type="ECO:0000313" key="2">
    <source>
        <dbReference type="Proteomes" id="UP000177052"/>
    </source>
</evidence>
<comment type="caution">
    <text evidence="1">The sequence shown here is derived from an EMBL/GenBank/DDBJ whole genome shotgun (WGS) entry which is preliminary data.</text>
</comment>
<proteinExistence type="predicted"/>
<sequence>MWMTMIVTLVVVSAIGLWYSGKTYDEGYAAAIADIKAQQEEASNKAAQVATDEANPFKVENPLQGVEANPFEKAKKTLNPFD</sequence>
<reference evidence="1 2" key="1">
    <citation type="journal article" date="2016" name="Nat. Commun.">
        <title>Thousands of microbial genomes shed light on interconnected biogeochemical processes in an aquifer system.</title>
        <authorList>
            <person name="Anantharaman K."/>
            <person name="Brown C.T."/>
            <person name="Hug L.A."/>
            <person name="Sharon I."/>
            <person name="Castelle C.J."/>
            <person name="Probst A.J."/>
            <person name="Thomas B.C."/>
            <person name="Singh A."/>
            <person name="Wilkins M.J."/>
            <person name="Karaoz U."/>
            <person name="Brodie E.L."/>
            <person name="Williams K.H."/>
            <person name="Hubbard S.S."/>
            <person name="Banfield J.F."/>
        </authorList>
    </citation>
    <scope>NUCLEOTIDE SEQUENCE [LARGE SCALE GENOMIC DNA]</scope>
</reference>